<dbReference type="EMBL" id="CP010904">
    <property type="protein sequence ID" value="AKJ63354.1"/>
    <property type="molecule type" value="Genomic_DNA"/>
</dbReference>
<comment type="catalytic activity">
    <reaction evidence="2">
        <text>Hydrolysis of proteins in presence of ATP.</text>
        <dbReference type="EC" id="3.4.21.53"/>
    </reaction>
</comment>
<accession>A0A0G3EGV1</accession>
<dbReference type="Pfam" id="PF20437">
    <property type="entry name" value="LonC_helical"/>
    <property type="match status" value="1"/>
</dbReference>
<keyword evidence="2" id="KW-0720">Serine protease</keyword>
<organism evidence="5 6">
    <name type="scientific">Kiritimatiella glycovorans</name>
    <dbReference type="NCBI Taxonomy" id="1307763"/>
    <lineage>
        <taxon>Bacteria</taxon>
        <taxon>Pseudomonadati</taxon>
        <taxon>Kiritimatiellota</taxon>
        <taxon>Kiritimatiellia</taxon>
        <taxon>Kiritimatiellales</taxon>
        <taxon>Kiritimatiellaceae</taxon>
        <taxon>Kiritimatiella</taxon>
    </lineage>
</organism>
<reference evidence="6" key="1">
    <citation type="submission" date="2015-02" db="EMBL/GenBank/DDBJ databases">
        <title>Description and complete genome sequence of the first cultured representative of the subdivision 5 of the Verrucomicrobia phylum.</title>
        <authorList>
            <person name="Spring S."/>
            <person name="Bunk B."/>
            <person name="Sproer C."/>
            <person name="Klenk H.-P."/>
        </authorList>
    </citation>
    <scope>NUCLEOTIDE SEQUENCE [LARGE SCALE GENOMIC DNA]</scope>
    <source>
        <strain evidence="6">L21-Fru-AB</strain>
    </source>
</reference>
<dbReference type="SUPFAM" id="SSF52540">
    <property type="entry name" value="P-loop containing nucleoside triphosphate hydrolases"/>
    <property type="match status" value="2"/>
</dbReference>
<dbReference type="InterPro" id="IPR046843">
    <property type="entry name" value="LonB_AAA-LID"/>
</dbReference>
<proteinExistence type="inferred from homology"/>
<feature type="active site" evidence="2">
    <location>
        <position position="663"/>
    </location>
</feature>
<evidence type="ECO:0000313" key="5">
    <source>
        <dbReference type="EMBL" id="AKJ63354.1"/>
    </source>
</evidence>
<keyword evidence="6" id="KW-1185">Reference proteome</keyword>
<keyword evidence="3" id="KW-0175">Coiled coil</keyword>
<dbReference type="Pfam" id="PF13654">
    <property type="entry name" value="AAA_32"/>
    <property type="match status" value="1"/>
</dbReference>
<dbReference type="InterPro" id="IPR014721">
    <property type="entry name" value="Ribsml_uS5_D2-typ_fold_subgr"/>
</dbReference>
<feature type="coiled-coil region" evidence="3">
    <location>
        <begin position="203"/>
        <end position="241"/>
    </location>
</feature>
<dbReference type="EC" id="3.4.21.53" evidence="2"/>
<feature type="coiled-coil region" evidence="3">
    <location>
        <begin position="136"/>
        <end position="167"/>
    </location>
</feature>
<dbReference type="Proteomes" id="UP000035268">
    <property type="component" value="Chromosome"/>
</dbReference>
<gene>
    <name evidence="5" type="primary">lon</name>
    <name evidence="5" type="ORF">L21SP4_00066</name>
</gene>
<dbReference type="Pfam" id="PF20436">
    <property type="entry name" value="LonB_AAA-LID"/>
    <property type="match status" value="1"/>
</dbReference>
<dbReference type="GO" id="GO:0005524">
    <property type="term" value="F:ATP binding"/>
    <property type="evidence" value="ECO:0007669"/>
    <property type="project" value="InterPro"/>
</dbReference>
<keyword evidence="2 5" id="KW-0378">Hydrolase</keyword>
<dbReference type="Gene3D" id="3.30.230.10">
    <property type="match status" value="1"/>
</dbReference>
<protein>
    <recommendedName>
        <fullName evidence="2">endopeptidase La</fullName>
        <ecNumber evidence="2">3.4.21.53</ecNumber>
    </recommendedName>
</protein>
<evidence type="ECO:0000256" key="3">
    <source>
        <dbReference type="SAM" id="Coils"/>
    </source>
</evidence>
<dbReference type="RefSeq" id="WP_052880796.1">
    <property type="nucleotide sequence ID" value="NZ_CP010904.1"/>
</dbReference>
<dbReference type="PROSITE" id="PS51786">
    <property type="entry name" value="LON_PROTEOLYTIC"/>
    <property type="match status" value="1"/>
</dbReference>
<feature type="active site" evidence="2">
    <location>
        <position position="706"/>
    </location>
</feature>
<dbReference type="KEGG" id="vbl:L21SP4_00066"/>
<dbReference type="GO" id="GO:0004252">
    <property type="term" value="F:serine-type endopeptidase activity"/>
    <property type="evidence" value="ECO:0007669"/>
    <property type="project" value="UniProtKB-UniRule"/>
</dbReference>
<evidence type="ECO:0000256" key="1">
    <source>
        <dbReference type="ARBA" id="ARBA00022670"/>
    </source>
</evidence>
<dbReference type="InterPro" id="IPR020568">
    <property type="entry name" value="Ribosomal_Su5_D2-typ_SF"/>
</dbReference>
<dbReference type="GO" id="GO:0004176">
    <property type="term" value="F:ATP-dependent peptidase activity"/>
    <property type="evidence" value="ECO:0007669"/>
    <property type="project" value="UniProtKB-UniRule"/>
</dbReference>
<dbReference type="GO" id="GO:0030163">
    <property type="term" value="P:protein catabolic process"/>
    <property type="evidence" value="ECO:0007669"/>
    <property type="project" value="InterPro"/>
</dbReference>
<evidence type="ECO:0000313" key="6">
    <source>
        <dbReference type="Proteomes" id="UP000035268"/>
    </source>
</evidence>
<dbReference type="STRING" id="1307763.L21SP4_00066"/>
<feature type="domain" description="Lon proteolytic" evidence="4">
    <location>
        <begin position="573"/>
        <end position="768"/>
    </location>
</feature>
<dbReference type="PATRIC" id="fig|1609981.3.peg.70"/>
<dbReference type="AlphaFoldDB" id="A0A0G3EGV1"/>
<evidence type="ECO:0000256" key="2">
    <source>
        <dbReference type="PROSITE-ProRule" id="PRU01122"/>
    </source>
</evidence>
<dbReference type="InterPro" id="IPR041699">
    <property type="entry name" value="AAA_32"/>
</dbReference>
<dbReference type="InterPro" id="IPR008269">
    <property type="entry name" value="Lon_proteolytic"/>
</dbReference>
<dbReference type="SUPFAM" id="SSF54211">
    <property type="entry name" value="Ribosomal protein S5 domain 2-like"/>
    <property type="match status" value="1"/>
</dbReference>
<dbReference type="Gene3D" id="1.10.8.60">
    <property type="match status" value="1"/>
</dbReference>
<sequence>MSRNKHELESADLRRVCDTAHLSFETTADLDPLEGVVGQERALRSVSFGIDIRSPGYHMFAMGPVGTGKTTTIRKFLENDASGQEPPGDWMYVNNFEDPDRPRTLSLPAGRGREFKDDMDELVHELRSEVPQAFEKDEYRKEQERLQQEFEQKRKQLFEALEKEAQQRNFRIVQSAQGIVLSPVKDGETLSPEQISNLDEQTQEQIRSAREELQGKLRDTMREAQKLQQQAREKIRELDRQVVGSAVGHRIDQLKEQYADFEHISEFLDEVRDHILKNVDAFKQLKQMEQMNPQQRAMQAMMQGGGKTPDFSEYRINLLVDNSAREGAPVVLELNPSHPNLIGRIEHTSQFGALVTDFSMIKAGALHRANGGYLMVEAIDVLTRPFAWQSLKQAIKNGEIHIESLGEQFSAMTTRSLKPEPVPLNLKVIMVGDPMIYQLLYQLDRDFQELFKVKADFATDMEWDDQACESYARFVATICREEHLRHFDPSGVAKVVERGSRLCSHQRKVATKFGDVVDLIRQSSYWAGRNGSDTVSGEDVRRAVDEMIYRSNRIEERLRELIEDETILIDTEGRAPGQVNGLGVIMLGDYMFGKPSRITARAWPGKSGVVSIDRETELGGKIHNKGAMILSGYLGGKYADDMPLTLAASITFEQSYEGIDGDSASSTELYALLSELSGFPLRQDLAVTGSVNQRGRIQAIGGVNEKIEGFYDVCRLKDPAGSQGVLIPESNVKHLMLREDVVEAVGRGEFHIYPVSTIDEGIAILTGKEAGEKHEDGSWPKDTVNGAVYARLRELAQKIKNFASGEG</sequence>
<dbReference type="InterPro" id="IPR027065">
    <property type="entry name" value="Lon_Prtase"/>
</dbReference>
<dbReference type="Gene3D" id="3.40.50.300">
    <property type="entry name" value="P-loop containing nucleotide triphosphate hydrolases"/>
    <property type="match status" value="2"/>
</dbReference>
<dbReference type="InterPro" id="IPR046844">
    <property type="entry name" value="Lon-like_helical"/>
</dbReference>
<dbReference type="InterPro" id="IPR027417">
    <property type="entry name" value="P-loop_NTPase"/>
</dbReference>
<dbReference type="OrthoDB" id="9758568at2"/>
<comment type="similarity">
    <text evidence="2">Belongs to the peptidase S16 family.</text>
</comment>
<reference evidence="5 6" key="2">
    <citation type="journal article" date="2016" name="ISME J.">
        <title>Characterization of the first cultured representative of Verrucomicrobia subdivision 5 indicates the proposal of a novel phylum.</title>
        <authorList>
            <person name="Spring S."/>
            <person name="Bunk B."/>
            <person name="Sproer C."/>
            <person name="Schumann P."/>
            <person name="Rohde M."/>
            <person name="Tindall B.J."/>
            <person name="Klenk H.P."/>
        </authorList>
    </citation>
    <scope>NUCLEOTIDE SEQUENCE [LARGE SCALE GENOMIC DNA]</scope>
    <source>
        <strain evidence="5 6">L21-Fru-AB</strain>
    </source>
</reference>
<name>A0A0G3EGV1_9BACT</name>
<dbReference type="Pfam" id="PF05362">
    <property type="entry name" value="Lon_C"/>
    <property type="match status" value="1"/>
</dbReference>
<dbReference type="PRINTS" id="PR00830">
    <property type="entry name" value="ENDOLAPTASE"/>
</dbReference>
<keyword evidence="1 2" id="KW-0645">Protease</keyword>
<dbReference type="PANTHER" id="PTHR10046">
    <property type="entry name" value="ATP DEPENDENT LON PROTEASE FAMILY MEMBER"/>
    <property type="match status" value="1"/>
</dbReference>
<evidence type="ECO:0000259" key="4">
    <source>
        <dbReference type="PROSITE" id="PS51786"/>
    </source>
</evidence>
<dbReference type="GO" id="GO:0006508">
    <property type="term" value="P:proteolysis"/>
    <property type="evidence" value="ECO:0007669"/>
    <property type="project" value="UniProtKB-KW"/>
</dbReference>